<proteinExistence type="predicted"/>
<evidence type="ECO:0000313" key="4">
    <source>
        <dbReference type="Proteomes" id="UP000562027"/>
    </source>
</evidence>
<keyword evidence="4" id="KW-1185">Reference proteome</keyword>
<name>A0A840L929_9BURK</name>
<evidence type="ECO:0000256" key="1">
    <source>
        <dbReference type="SAM" id="SignalP"/>
    </source>
</evidence>
<dbReference type="Gene3D" id="3.90.420.10">
    <property type="entry name" value="Oxidoreductase, molybdopterin-binding domain"/>
    <property type="match status" value="1"/>
</dbReference>
<sequence length="171" mass="18912">MPRIRAWRAPLLGLLFSLLIHPLAPALEAPEGKVVLILSGKVGSPNRSDKSAAFSMAMLARLPQHSYTVQTPWYPRPMTFTGPLMRDVLAAAGAQGEKIIAVALNDYRTELPFSDATQLEPILARLLNGKPMAVRDKGPLFIIYPSHLHAELSSQLYFNRSAWQLSQLLVE</sequence>
<protein>
    <recommendedName>
        <fullName evidence="2">Oxidoreductase molybdopterin-binding domain-containing protein</fullName>
    </recommendedName>
</protein>
<dbReference type="EMBL" id="JACHLP010000003">
    <property type="protein sequence ID" value="MBB4843263.1"/>
    <property type="molecule type" value="Genomic_DNA"/>
</dbReference>
<accession>A0A840L929</accession>
<comment type="caution">
    <text evidence="3">The sequence shown here is derived from an EMBL/GenBank/DDBJ whole genome shotgun (WGS) entry which is preliminary data.</text>
</comment>
<reference evidence="3 4" key="1">
    <citation type="submission" date="2020-08" db="EMBL/GenBank/DDBJ databases">
        <title>Functional genomics of gut bacteria from endangered species of beetles.</title>
        <authorList>
            <person name="Carlos-Shanley C."/>
        </authorList>
    </citation>
    <scope>NUCLEOTIDE SEQUENCE [LARGE SCALE GENOMIC DNA]</scope>
    <source>
        <strain evidence="3 4">S00239</strain>
    </source>
</reference>
<dbReference type="InterPro" id="IPR000572">
    <property type="entry name" value="OxRdtase_Mopterin-bd_dom"/>
</dbReference>
<feature type="domain" description="Oxidoreductase molybdopterin-binding" evidence="2">
    <location>
        <begin position="77"/>
        <end position="147"/>
    </location>
</feature>
<feature type="signal peptide" evidence="1">
    <location>
        <begin position="1"/>
        <end position="26"/>
    </location>
</feature>
<evidence type="ECO:0000259" key="2">
    <source>
        <dbReference type="Pfam" id="PF00174"/>
    </source>
</evidence>
<organism evidence="3 4">
    <name type="scientific">Roseateles oligotrophus</name>
    <dbReference type="NCBI Taxonomy" id="1769250"/>
    <lineage>
        <taxon>Bacteria</taxon>
        <taxon>Pseudomonadati</taxon>
        <taxon>Pseudomonadota</taxon>
        <taxon>Betaproteobacteria</taxon>
        <taxon>Burkholderiales</taxon>
        <taxon>Sphaerotilaceae</taxon>
        <taxon>Roseateles</taxon>
    </lineage>
</organism>
<gene>
    <name evidence="3" type="ORF">HNP55_001782</name>
</gene>
<keyword evidence="1" id="KW-0732">Signal</keyword>
<dbReference type="Proteomes" id="UP000562027">
    <property type="component" value="Unassembled WGS sequence"/>
</dbReference>
<evidence type="ECO:0000313" key="3">
    <source>
        <dbReference type="EMBL" id="MBB4843263.1"/>
    </source>
</evidence>
<feature type="chain" id="PRO_5032896587" description="Oxidoreductase molybdopterin-binding domain-containing protein" evidence="1">
    <location>
        <begin position="27"/>
        <end position="171"/>
    </location>
</feature>
<dbReference type="AlphaFoldDB" id="A0A840L929"/>
<dbReference type="InterPro" id="IPR036374">
    <property type="entry name" value="OxRdtase_Mopterin-bd_sf"/>
</dbReference>
<dbReference type="RefSeq" id="WP_184298357.1">
    <property type="nucleotide sequence ID" value="NZ_JACHLP010000003.1"/>
</dbReference>
<dbReference type="Pfam" id="PF00174">
    <property type="entry name" value="Oxidored_molyb"/>
    <property type="match status" value="1"/>
</dbReference>
<dbReference type="SUPFAM" id="SSF56524">
    <property type="entry name" value="Oxidoreductase molybdopterin-binding domain"/>
    <property type="match status" value="1"/>
</dbReference>